<dbReference type="Pfam" id="PF12807">
    <property type="entry name" value="eIF3_p135"/>
    <property type="match status" value="1"/>
</dbReference>
<dbReference type="GO" id="GO:0003729">
    <property type="term" value="F:mRNA binding"/>
    <property type="evidence" value="ECO:0007669"/>
    <property type="project" value="TreeGrafter"/>
</dbReference>
<dbReference type="Gene3D" id="1.25.40.10">
    <property type="entry name" value="Tetratricopeptide repeat domain"/>
    <property type="match status" value="1"/>
</dbReference>
<dbReference type="AlphaFoldDB" id="A0A7R9H8B8"/>
<name>A0A7R9H8B8_TIMPO</name>
<dbReference type="EMBL" id="OD005573">
    <property type="protein sequence ID" value="CAD7411793.1"/>
    <property type="molecule type" value="Genomic_DNA"/>
</dbReference>
<dbReference type="InterPro" id="IPR011990">
    <property type="entry name" value="TPR-like_helical_dom_sf"/>
</dbReference>
<dbReference type="PANTHER" id="PTHR12601">
    <property type="entry name" value="EUKARYOTIC TRANSLATION INITIATION FACTOR 3 SUBUNIT EIF-3"/>
    <property type="match status" value="1"/>
</dbReference>
<sequence length="479" mass="54089">MTGSTIAICPALVVMKALKYWSEIRDCLDHTAAPMDGVTLAEALHNRGINIRYLGKIAQMLAKVKQLEYLYDIVVAELLIRAAKHVFTAYMQSIELMSLSVGVGHFLNCFLSSCQVPHPQQVPDELQGRTSKRRNKRKGRINPFSNTDSTEWANLTPKLLWSQLKGELKAYFDFELVPDSIDSAVEIFSLQKISLLRSFCVKTGVQILLKEYSFESKNRLTFFEEDIINIFPVVKHINPRASDAYNFYTTGQTKIQQGYLKDGYELISEALNLLNNVYGAMHPEIAQCLRMLARLNYIMGDHAEAMAYQQKAVLMSERVNGIDHPYTITEYTHLALYCFANSQVSTALKLLYRARYLALLVCGENHPEVALLDLGETHEKTRESSDCLRHLTSQAVVLQKKMNEIYTGKPGATLPPIQIQPPSMGSVLDMLNVINGILFVQISQQDIENFKAEIEKRQLKDVSPTPSEEKTEIATVKQS</sequence>
<gene>
    <name evidence="3" type="ORF">TPSB3V08_LOCUS8076</name>
</gene>
<evidence type="ECO:0000256" key="1">
    <source>
        <dbReference type="SAM" id="MobiDB-lite"/>
    </source>
</evidence>
<feature type="compositionally biased region" description="Basic residues" evidence="1">
    <location>
        <begin position="130"/>
        <end position="140"/>
    </location>
</feature>
<organism evidence="3">
    <name type="scientific">Timema poppense</name>
    <name type="common">Walking stick</name>
    <dbReference type="NCBI Taxonomy" id="170557"/>
    <lineage>
        <taxon>Eukaryota</taxon>
        <taxon>Metazoa</taxon>
        <taxon>Ecdysozoa</taxon>
        <taxon>Arthropoda</taxon>
        <taxon>Hexapoda</taxon>
        <taxon>Insecta</taxon>
        <taxon>Pterygota</taxon>
        <taxon>Neoptera</taxon>
        <taxon>Polyneoptera</taxon>
        <taxon>Phasmatodea</taxon>
        <taxon>Timematodea</taxon>
        <taxon>Timematoidea</taxon>
        <taxon>Timematidae</taxon>
        <taxon>Timema</taxon>
    </lineage>
</organism>
<proteinExistence type="predicted"/>
<dbReference type="Pfam" id="PF13374">
    <property type="entry name" value="TPR_10"/>
    <property type="match status" value="1"/>
</dbReference>
<evidence type="ECO:0000259" key="2">
    <source>
        <dbReference type="Pfam" id="PF12807"/>
    </source>
</evidence>
<dbReference type="FunFam" id="1.25.40.10:FF:002593">
    <property type="entry name" value="Uncharacterized protein"/>
    <property type="match status" value="1"/>
</dbReference>
<dbReference type="GO" id="GO:0048312">
    <property type="term" value="P:intracellular distribution of mitochondria"/>
    <property type="evidence" value="ECO:0007669"/>
    <property type="project" value="TreeGrafter"/>
</dbReference>
<protein>
    <recommendedName>
        <fullName evidence="2">CLU central domain-containing protein</fullName>
    </recommendedName>
</protein>
<dbReference type="GO" id="GO:0005737">
    <property type="term" value="C:cytoplasm"/>
    <property type="evidence" value="ECO:0007669"/>
    <property type="project" value="TreeGrafter"/>
</dbReference>
<evidence type="ECO:0000313" key="3">
    <source>
        <dbReference type="EMBL" id="CAD7411793.1"/>
    </source>
</evidence>
<dbReference type="SUPFAM" id="SSF48452">
    <property type="entry name" value="TPR-like"/>
    <property type="match status" value="1"/>
</dbReference>
<feature type="region of interest" description="Disordered" evidence="1">
    <location>
        <begin position="458"/>
        <end position="479"/>
    </location>
</feature>
<reference evidence="3" key="1">
    <citation type="submission" date="2020-11" db="EMBL/GenBank/DDBJ databases">
        <authorList>
            <person name="Tran Van P."/>
        </authorList>
    </citation>
    <scope>NUCLEOTIDE SEQUENCE</scope>
</reference>
<accession>A0A7R9H8B8</accession>
<dbReference type="InterPro" id="IPR033646">
    <property type="entry name" value="CLU-central"/>
</dbReference>
<dbReference type="PANTHER" id="PTHR12601:SF6">
    <property type="entry name" value="CLUSTERED MITOCHONDRIA PROTEIN HOMOLOG"/>
    <property type="match status" value="1"/>
</dbReference>
<feature type="region of interest" description="Disordered" evidence="1">
    <location>
        <begin position="120"/>
        <end position="145"/>
    </location>
</feature>
<dbReference type="CDD" id="cd15466">
    <property type="entry name" value="CLU-central"/>
    <property type="match status" value="1"/>
</dbReference>
<feature type="domain" description="CLU central" evidence="2">
    <location>
        <begin position="32"/>
        <end position="214"/>
    </location>
</feature>
<dbReference type="InterPro" id="IPR027523">
    <property type="entry name" value="CLU_prot"/>
</dbReference>